<organism evidence="1">
    <name type="scientific">Opuntia streptacantha</name>
    <name type="common">Prickly pear cactus</name>
    <name type="synonym">Opuntia cardona</name>
    <dbReference type="NCBI Taxonomy" id="393608"/>
    <lineage>
        <taxon>Eukaryota</taxon>
        <taxon>Viridiplantae</taxon>
        <taxon>Streptophyta</taxon>
        <taxon>Embryophyta</taxon>
        <taxon>Tracheophyta</taxon>
        <taxon>Spermatophyta</taxon>
        <taxon>Magnoliopsida</taxon>
        <taxon>eudicotyledons</taxon>
        <taxon>Gunneridae</taxon>
        <taxon>Pentapetalae</taxon>
        <taxon>Caryophyllales</taxon>
        <taxon>Cactineae</taxon>
        <taxon>Cactaceae</taxon>
        <taxon>Opuntioideae</taxon>
        <taxon>Opuntia</taxon>
    </lineage>
</organism>
<accession>A0A7C9EP55</accession>
<reference evidence="1" key="1">
    <citation type="journal article" date="2013" name="J. Plant Res.">
        <title>Effect of fungi and light on seed germination of three Opuntia species from semiarid lands of central Mexico.</title>
        <authorList>
            <person name="Delgado-Sanchez P."/>
            <person name="Jimenez-Bremont J.F."/>
            <person name="Guerrero-Gonzalez Mde L."/>
            <person name="Flores J."/>
        </authorList>
    </citation>
    <scope>NUCLEOTIDE SEQUENCE</scope>
    <source>
        <tissue evidence="1">Cladode</tissue>
    </source>
</reference>
<dbReference type="AlphaFoldDB" id="A0A7C9EP55"/>
<dbReference type="EMBL" id="GISG01226527">
    <property type="protein sequence ID" value="MBA4665184.1"/>
    <property type="molecule type" value="Transcribed_RNA"/>
</dbReference>
<evidence type="ECO:0000313" key="1">
    <source>
        <dbReference type="EMBL" id="MBA4665184.1"/>
    </source>
</evidence>
<name>A0A7C9EP55_OPUST</name>
<reference evidence="1" key="2">
    <citation type="submission" date="2020-07" db="EMBL/GenBank/DDBJ databases">
        <authorList>
            <person name="Vera ALvarez R."/>
            <person name="Arias-Moreno D.M."/>
            <person name="Jimenez-Jacinto V."/>
            <person name="Jimenez-Bremont J.F."/>
            <person name="Swaminathan K."/>
            <person name="Moose S.P."/>
            <person name="Guerrero-Gonzalez M.L."/>
            <person name="Marino-Ramirez L."/>
            <person name="Landsman D."/>
            <person name="Rodriguez-Kessler M."/>
            <person name="Delgado-Sanchez P."/>
        </authorList>
    </citation>
    <scope>NUCLEOTIDE SEQUENCE</scope>
    <source>
        <tissue evidence="1">Cladode</tissue>
    </source>
</reference>
<sequence length="104" mass="12158">MNQDLQQGRHFPHLSSMNVYHSLFGKLLQVLLVAHGLLGSLQKPPHLNDLYHHQHHLQVLLACFQESKNYEFRQMMLLGLLHQNTLLPHKEESKYPLSPPLHQQ</sequence>
<protein>
    <submittedName>
        <fullName evidence="1">Uncharacterized protein</fullName>
    </submittedName>
</protein>
<proteinExistence type="predicted"/>